<evidence type="ECO:0000313" key="3">
    <source>
        <dbReference type="Proteomes" id="UP000887578"/>
    </source>
</evidence>
<proteinExistence type="inferred from homology"/>
<dbReference type="GO" id="GO:0030692">
    <property type="term" value="C:Noc4p-Nop14p complex"/>
    <property type="evidence" value="ECO:0007669"/>
    <property type="project" value="TreeGrafter"/>
</dbReference>
<organism evidence="3 4">
    <name type="scientific">Panagrolaimus davidi</name>
    <dbReference type="NCBI Taxonomy" id="227884"/>
    <lineage>
        <taxon>Eukaryota</taxon>
        <taxon>Metazoa</taxon>
        <taxon>Ecdysozoa</taxon>
        <taxon>Nematoda</taxon>
        <taxon>Chromadorea</taxon>
        <taxon>Rhabditida</taxon>
        <taxon>Tylenchina</taxon>
        <taxon>Panagrolaimomorpha</taxon>
        <taxon>Panagrolaimoidea</taxon>
        <taxon>Panagrolaimidae</taxon>
        <taxon>Panagrolaimus</taxon>
    </lineage>
</organism>
<dbReference type="InterPro" id="IPR027193">
    <property type="entry name" value="Noc4"/>
</dbReference>
<accession>A0A914QI82</accession>
<dbReference type="PANTHER" id="PTHR12455">
    <property type="entry name" value="NUCLEOLAR COMPLEX PROTEIN 4"/>
    <property type="match status" value="1"/>
</dbReference>
<dbReference type="AlphaFoldDB" id="A0A914QI82"/>
<dbReference type="Pfam" id="PF03914">
    <property type="entry name" value="CBF"/>
    <property type="match status" value="1"/>
</dbReference>
<evidence type="ECO:0000256" key="1">
    <source>
        <dbReference type="ARBA" id="ARBA00007797"/>
    </source>
</evidence>
<evidence type="ECO:0000313" key="4">
    <source>
        <dbReference type="WBParaSite" id="PDA_v2.g31341.t1"/>
    </source>
</evidence>
<dbReference type="Proteomes" id="UP000887578">
    <property type="component" value="Unplaced"/>
</dbReference>
<dbReference type="WBParaSite" id="PDA_v2.g31341.t1">
    <property type="protein sequence ID" value="PDA_v2.g31341.t1"/>
    <property type="gene ID" value="PDA_v2.g31341"/>
</dbReference>
<dbReference type="PANTHER" id="PTHR12455:SF0">
    <property type="entry name" value="NUCLEOLAR COMPLEX PROTEIN 4 HOMOLOG"/>
    <property type="match status" value="1"/>
</dbReference>
<comment type="similarity">
    <text evidence="1">Belongs to the CBF/MAK21 family.</text>
</comment>
<sequence length="406" mass="47395">MDVTIKFDDAKNSKKWLDALKANDLKTIKSLKEKMRNSEPLRYSSGKLYITDTITDLLEAVTTLCSSDRLPEKLVEILVSNIFRFAEMYNALFCWLELKPTAFDNPKNQTENLWRFLVALPLPKEHLYPLLESECYSKFDMSEKRRATLYEKAWLKHLYRGIPQNMVVQVLRKLTNESMDCFTDSDLVGDFLTSFIEKSETNYGIFALKGIAKLMFEKNFSYPNFYESLYSKFPAIVTFPSFEAVEFLADFDMYMSSSHVPAYIIAAFAKRVSRTCLVAHAELLELLLQTLRNMFINHQVVKQMLHREDIENLEKDPYIEDVHFKECRAMESSLWEVGAIFRHWSQDVTKRVEFAESKLKVTFNPDLRPTTSEEIFEHSYAKGAKKLENCAVQDPRLIKDKNWLSL</sequence>
<feature type="domain" description="CCAAT-binding factor" evidence="2">
    <location>
        <begin position="205"/>
        <end position="350"/>
    </location>
</feature>
<dbReference type="InterPro" id="IPR005612">
    <property type="entry name" value="CCAAT-binding_factor"/>
</dbReference>
<evidence type="ECO:0000259" key="2">
    <source>
        <dbReference type="Pfam" id="PF03914"/>
    </source>
</evidence>
<name>A0A914QI82_9BILA</name>
<keyword evidence="3" id="KW-1185">Reference proteome</keyword>
<dbReference type="GO" id="GO:0042254">
    <property type="term" value="P:ribosome biogenesis"/>
    <property type="evidence" value="ECO:0007669"/>
    <property type="project" value="InterPro"/>
</dbReference>
<protein>
    <submittedName>
        <fullName evidence="4">CCAAT-binding factor domain-containing protein</fullName>
    </submittedName>
</protein>
<reference evidence="4" key="1">
    <citation type="submission" date="2022-11" db="UniProtKB">
        <authorList>
            <consortium name="WormBaseParasite"/>
        </authorList>
    </citation>
    <scope>IDENTIFICATION</scope>
</reference>
<dbReference type="GO" id="GO:0032040">
    <property type="term" value="C:small-subunit processome"/>
    <property type="evidence" value="ECO:0007669"/>
    <property type="project" value="TreeGrafter"/>
</dbReference>